<protein>
    <submittedName>
        <fullName evidence="1">Uncharacterized protein</fullName>
    </submittedName>
</protein>
<evidence type="ECO:0000313" key="1">
    <source>
        <dbReference type="EMBL" id="KAI5674979.1"/>
    </source>
</evidence>
<keyword evidence="2" id="KW-1185">Reference proteome</keyword>
<dbReference type="EMBL" id="CM044702">
    <property type="protein sequence ID" value="KAI5674979.1"/>
    <property type="molecule type" value="Genomic_DNA"/>
</dbReference>
<accession>A0ACC0BQT7</accession>
<evidence type="ECO:0000313" key="2">
    <source>
        <dbReference type="Proteomes" id="UP001060085"/>
    </source>
</evidence>
<dbReference type="Proteomes" id="UP001060085">
    <property type="component" value="Linkage Group LG02"/>
</dbReference>
<name>A0ACC0BQT7_CATRO</name>
<gene>
    <name evidence="1" type="ORF">M9H77_05929</name>
</gene>
<comment type="caution">
    <text evidence="1">The sequence shown here is derived from an EMBL/GenBank/DDBJ whole genome shotgun (WGS) entry which is preliminary data.</text>
</comment>
<reference evidence="2" key="1">
    <citation type="journal article" date="2023" name="Nat. Plants">
        <title>Single-cell RNA sequencing provides a high-resolution roadmap for understanding the multicellular compartmentation of specialized metabolism.</title>
        <authorList>
            <person name="Sun S."/>
            <person name="Shen X."/>
            <person name="Li Y."/>
            <person name="Li Y."/>
            <person name="Wang S."/>
            <person name="Li R."/>
            <person name="Zhang H."/>
            <person name="Shen G."/>
            <person name="Guo B."/>
            <person name="Wei J."/>
            <person name="Xu J."/>
            <person name="St-Pierre B."/>
            <person name="Chen S."/>
            <person name="Sun C."/>
        </authorList>
    </citation>
    <scope>NUCLEOTIDE SEQUENCE [LARGE SCALE GENOMIC DNA]</scope>
</reference>
<sequence>MSFTVAPISNSPVFSPSNRVSTSLFCKTSSSASASTSTSSPETLKNPVSPSSPLRLFRIQKLPHSPSGLIRSSGGDSLGCDSVLASTSTSPTVLKRKRPARLDIPIVSMGFGPATVLKRKRPARLDIPIVSMGFGNIPATPFAGSAREREEMFEVEGDGYAVYCKKGRREAMEDRYSAVVDLQGESKQVCFGIFDGHGGAKAAEFAAKNLNKNIINELEKMENDDIKEAVKNGYLKTDSEFLKQDQLGGSCSVTAVIRKGNLIISNAGDCRAVVSRGGVAEALTSDHRPSRVDEKDRIEALGGYVCCFNGVWRVHGSLAVSRGIGDQYLKQWIIAEPDTRILDLNPELEFLILASDGLWDKVSNQEAIDIVRPMCIDINNPQPPLSACKRLVELSASRGSADDISVMLIHLGRFL</sequence>
<proteinExistence type="predicted"/>
<organism evidence="1 2">
    <name type="scientific">Catharanthus roseus</name>
    <name type="common">Madagascar periwinkle</name>
    <name type="synonym">Vinca rosea</name>
    <dbReference type="NCBI Taxonomy" id="4058"/>
    <lineage>
        <taxon>Eukaryota</taxon>
        <taxon>Viridiplantae</taxon>
        <taxon>Streptophyta</taxon>
        <taxon>Embryophyta</taxon>
        <taxon>Tracheophyta</taxon>
        <taxon>Spermatophyta</taxon>
        <taxon>Magnoliopsida</taxon>
        <taxon>eudicotyledons</taxon>
        <taxon>Gunneridae</taxon>
        <taxon>Pentapetalae</taxon>
        <taxon>asterids</taxon>
        <taxon>lamiids</taxon>
        <taxon>Gentianales</taxon>
        <taxon>Apocynaceae</taxon>
        <taxon>Rauvolfioideae</taxon>
        <taxon>Vinceae</taxon>
        <taxon>Catharanthinae</taxon>
        <taxon>Catharanthus</taxon>
    </lineage>
</organism>